<name>A0A1G2QH54_9BACT</name>
<evidence type="ECO:0000313" key="2">
    <source>
        <dbReference type="EMBL" id="OHA59748.1"/>
    </source>
</evidence>
<evidence type="ECO:0000256" key="1">
    <source>
        <dbReference type="SAM" id="Phobius"/>
    </source>
</evidence>
<feature type="transmembrane region" description="Helical" evidence="1">
    <location>
        <begin position="20"/>
        <end position="38"/>
    </location>
</feature>
<keyword evidence="1" id="KW-1133">Transmembrane helix</keyword>
<sequence>MKKNRKSNGRNLDVDFGYTLIEVLVAITVFLIISVAVYDGYVSLLRLVTNTKIKTMAIALANEQLEIARNLPYDSVGLVDGMPVGILPRFATSTRGGIDFSVRLSIQDIDDPFDGQIGSSTKNDLAPNDYKRVAVEISCVGCRDFQPFTATSLVAPTNLENNTGNGALFVQVIDANGQPVTEADVRITLASTTRSLDIQEKTDNQGMFKLVNTYPAILEYKIVVSKSGYSSERTYAPGENGLANPVLLHATVIAGTVTQTTLAIDRLANISLKTMDKYCGAIGNVPIVWQGSKLLATNPNVLKIDDDFNTDSSGLKNLLGVEWDTYSFSPQLSGYVLAGSLPLQSLAVAPGSDNDIKMILTPLSGQGLLVSVKDGVSNLPLADANVRLSGNGFDDTLVTNRGFWKQSDWSGGSGQDLWSNVSQYSASSGLADTNPAGEIKLAETLGVYNQTGWLESSIFNTGSASTTYYQIGWLPLNQPAGTGYGDILVQLAVSNDPATTTWDYFGPDGTSDSFYTATTTTVHANANNQQYIRYRLFLHTDDLSVTPSLSDFYITYGSECLPFGQVYFDGLATGNYTLDISKAGYQLLTNTITIDQSWQAKEIKLLNE</sequence>
<protein>
    <submittedName>
        <fullName evidence="2">Uncharacterized protein</fullName>
    </submittedName>
</protein>
<accession>A0A1G2QH54</accession>
<gene>
    <name evidence="2" type="ORF">A2607_02255</name>
</gene>
<dbReference type="EMBL" id="MHTI01000015">
    <property type="protein sequence ID" value="OHA59748.1"/>
    <property type="molecule type" value="Genomic_DNA"/>
</dbReference>
<organism evidence="2 3">
    <name type="scientific">Candidatus Vogelbacteria bacterium RIFOXYD1_FULL_42_15</name>
    <dbReference type="NCBI Taxonomy" id="1802437"/>
    <lineage>
        <taxon>Bacteria</taxon>
        <taxon>Candidatus Vogeliibacteriota</taxon>
    </lineage>
</organism>
<dbReference type="Gene3D" id="2.60.40.1120">
    <property type="entry name" value="Carboxypeptidase-like, regulatory domain"/>
    <property type="match status" value="1"/>
</dbReference>
<proteinExistence type="predicted"/>
<dbReference type="AlphaFoldDB" id="A0A1G2QH54"/>
<keyword evidence="1" id="KW-0812">Transmembrane</keyword>
<dbReference type="Proteomes" id="UP000178481">
    <property type="component" value="Unassembled WGS sequence"/>
</dbReference>
<dbReference type="NCBIfam" id="TIGR02532">
    <property type="entry name" value="IV_pilin_GFxxxE"/>
    <property type="match status" value="1"/>
</dbReference>
<dbReference type="Pfam" id="PF07963">
    <property type="entry name" value="N_methyl"/>
    <property type="match status" value="1"/>
</dbReference>
<reference evidence="2 3" key="1">
    <citation type="journal article" date="2016" name="Nat. Commun.">
        <title>Thousands of microbial genomes shed light on interconnected biogeochemical processes in an aquifer system.</title>
        <authorList>
            <person name="Anantharaman K."/>
            <person name="Brown C.T."/>
            <person name="Hug L.A."/>
            <person name="Sharon I."/>
            <person name="Castelle C.J."/>
            <person name="Probst A.J."/>
            <person name="Thomas B.C."/>
            <person name="Singh A."/>
            <person name="Wilkins M.J."/>
            <person name="Karaoz U."/>
            <person name="Brodie E.L."/>
            <person name="Williams K.H."/>
            <person name="Hubbard S.S."/>
            <person name="Banfield J.F."/>
        </authorList>
    </citation>
    <scope>NUCLEOTIDE SEQUENCE [LARGE SCALE GENOMIC DNA]</scope>
</reference>
<dbReference type="InterPro" id="IPR012902">
    <property type="entry name" value="N_methyl_site"/>
</dbReference>
<comment type="caution">
    <text evidence="2">The sequence shown here is derived from an EMBL/GenBank/DDBJ whole genome shotgun (WGS) entry which is preliminary data.</text>
</comment>
<keyword evidence="1" id="KW-0472">Membrane</keyword>
<evidence type="ECO:0000313" key="3">
    <source>
        <dbReference type="Proteomes" id="UP000178481"/>
    </source>
</evidence>